<dbReference type="Pfam" id="PF08031">
    <property type="entry name" value="BBE"/>
    <property type="match status" value="1"/>
</dbReference>
<dbReference type="Gene3D" id="3.30.43.10">
    <property type="entry name" value="Uridine Diphospho-n-acetylenolpyruvylglucosamine Reductase, domain 2"/>
    <property type="match status" value="1"/>
</dbReference>
<dbReference type="PANTHER" id="PTHR42973:SF39">
    <property type="entry name" value="FAD-BINDING PCMH-TYPE DOMAIN-CONTAINING PROTEIN"/>
    <property type="match status" value="1"/>
</dbReference>
<protein>
    <recommendedName>
        <fullName evidence="7">FAD-binding PCMH-type domain-containing protein</fullName>
    </recommendedName>
</protein>
<dbReference type="PANTHER" id="PTHR42973">
    <property type="entry name" value="BINDING OXIDOREDUCTASE, PUTATIVE (AFU_ORTHOLOGUE AFUA_1G17690)-RELATED"/>
    <property type="match status" value="1"/>
</dbReference>
<evidence type="ECO:0000256" key="4">
    <source>
        <dbReference type="ARBA" id="ARBA00022827"/>
    </source>
</evidence>
<keyword evidence="5" id="KW-0560">Oxidoreductase</keyword>
<dbReference type="Gene3D" id="3.30.465.10">
    <property type="match status" value="1"/>
</dbReference>
<evidence type="ECO:0000256" key="3">
    <source>
        <dbReference type="ARBA" id="ARBA00022630"/>
    </source>
</evidence>
<accession>A0A6J4JZ39</accession>
<dbReference type="InterPro" id="IPR012951">
    <property type="entry name" value="BBE"/>
</dbReference>
<comment type="similarity">
    <text evidence="2">Belongs to the oxygen-dependent FAD-linked oxidoreductase family.</text>
</comment>
<organism evidence="8">
    <name type="scientific">uncultured Chloroflexota bacterium</name>
    <dbReference type="NCBI Taxonomy" id="166587"/>
    <lineage>
        <taxon>Bacteria</taxon>
        <taxon>Bacillati</taxon>
        <taxon>Chloroflexota</taxon>
        <taxon>environmental samples</taxon>
    </lineage>
</organism>
<dbReference type="InterPro" id="IPR016169">
    <property type="entry name" value="FAD-bd_PCMH_sub2"/>
</dbReference>
<feature type="compositionally biased region" description="Polar residues" evidence="6">
    <location>
        <begin position="7"/>
        <end position="17"/>
    </location>
</feature>
<evidence type="ECO:0000313" key="8">
    <source>
        <dbReference type="EMBL" id="CAA9291086.1"/>
    </source>
</evidence>
<evidence type="ECO:0000256" key="2">
    <source>
        <dbReference type="ARBA" id="ARBA00005466"/>
    </source>
</evidence>
<name>A0A6J4JZ39_9CHLR</name>
<evidence type="ECO:0000259" key="7">
    <source>
        <dbReference type="PROSITE" id="PS51387"/>
    </source>
</evidence>
<dbReference type="GO" id="GO:0071949">
    <property type="term" value="F:FAD binding"/>
    <property type="evidence" value="ECO:0007669"/>
    <property type="project" value="InterPro"/>
</dbReference>
<evidence type="ECO:0000256" key="1">
    <source>
        <dbReference type="ARBA" id="ARBA00001974"/>
    </source>
</evidence>
<dbReference type="EMBL" id="CADCTC010000251">
    <property type="protein sequence ID" value="CAA9291086.1"/>
    <property type="molecule type" value="Genomic_DNA"/>
</dbReference>
<keyword evidence="4" id="KW-0274">FAD</keyword>
<reference evidence="8" key="1">
    <citation type="submission" date="2020-02" db="EMBL/GenBank/DDBJ databases">
        <authorList>
            <person name="Meier V. D."/>
        </authorList>
    </citation>
    <scope>NUCLEOTIDE SEQUENCE</scope>
    <source>
        <strain evidence="8">AVDCRST_MAG77</strain>
    </source>
</reference>
<keyword evidence="3" id="KW-0285">Flavoprotein</keyword>
<dbReference type="GO" id="GO:0016491">
    <property type="term" value="F:oxidoreductase activity"/>
    <property type="evidence" value="ECO:0007669"/>
    <property type="project" value="UniProtKB-KW"/>
</dbReference>
<gene>
    <name evidence="8" type="ORF">AVDCRST_MAG77-4734</name>
</gene>
<dbReference type="SUPFAM" id="SSF56176">
    <property type="entry name" value="FAD-binding/transporter-associated domain-like"/>
    <property type="match status" value="1"/>
</dbReference>
<dbReference type="InterPro" id="IPR016166">
    <property type="entry name" value="FAD-bd_PCMH"/>
</dbReference>
<dbReference type="PROSITE" id="PS51387">
    <property type="entry name" value="FAD_PCMH"/>
    <property type="match status" value="1"/>
</dbReference>
<dbReference type="InterPro" id="IPR050416">
    <property type="entry name" value="FAD-linked_Oxidoreductase"/>
</dbReference>
<comment type="cofactor">
    <cofactor evidence="1">
        <name>FAD</name>
        <dbReference type="ChEBI" id="CHEBI:57692"/>
    </cofactor>
</comment>
<dbReference type="InterPro" id="IPR016167">
    <property type="entry name" value="FAD-bd_PCMH_sub1"/>
</dbReference>
<feature type="region of interest" description="Disordered" evidence="6">
    <location>
        <begin position="1"/>
        <end position="22"/>
    </location>
</feature>
<evidence type="ECO:0000256" key="6">
    <source>
        <dbReference type="SAM" id="MobiDB-lite"/>
    </source>
</evidence>
<dbReference type="InterPro" id="IPR036318">
    <property type="entry name" value="FAD-bd_PCMH-like_sf"/>
</dbReference>
<dbReference type="AlphaFoldDB" id="A0A6J4JZ39"/>
<feature type="domain" description="FAD-binding PCMH-type" evidence="7">
    <location>
        <begin position="53"/>
        <end position="223"/>
    </location>
</feature>
<dbReference type="Pfam" id="PF01565">
    <property type="entry name" value="FAD_binding_4"/>
    <property type="match status" value="1"/>
</dbReference>
<dbReference type="InterPro" id="IPR006094">
    <property type="entry name" value="Oxid_FAD_bind_N"/>
</dbReference>
<sequence>MLLEAVRTTQPAAQTPKTGAAGAERLARSLHGPLITADHAEYDQVRRVWNKQFDRHPELVVRAANALDAAHAIRHARQHGLPLAIRSGGHSLAGFGSVDGGVVLDLARLTNVSIDPQTQTAWVQPGATSEVLAPLAAQYDLGLSTGDAPTVGLGGLTLGGGIGFMVRKYGLTVDSLLAAQVVTAGGQLITATETEHPDLFWALRGGGGNFGVVTAFKYQLRPVGTVLGGAIVTPATRQSIRAYTQLALEAPDGLTTITCMMKAPPLPFIPAALHGTLILLILAVYVGDLEDGRRALAPFTALSPDTVDLTQPMPYPAIFDLTRGPTVSSHHYGRSTFLRAFSDELIDTLLEHVEHGTSPLSFAQIRPLGGAFARVPADATAFAHRDKSYMVTLINDWDGPDAYAEHEVAHHRAWVDTLWTSLRPHSSGVYANFLEDKEGDRIQDAYPGSTYARLQAVKRQYDPDNFFCINQNIKP</sequence>
<dbReference type="Gene3D" id="3.40.462.20">
    <property type="match status" value="1"/>
</dbReference>
<proteinExistence type="inferred from homology"/>
<evidence type="ECO:0000256" key="5">
    <source>
        <dbReference type="ARBA" id="ARBA00023002"/>
    </source>
</evidence>